<comment type="caution">
    <text evidence="1">The sequence shown here is derived from an EMBL/GenBank/DDBJ whole genome shotgun (WGS) entry which is preliminary data.</text>
</comment>
<protein>
    <submittedName>
        <fullName evidence="1">Uncharacterized protein</fullName>
    </submittedName>
</protein>
<evidence type="ECO:0000313" key="2">
    <source>
        <dbReference type="Proteomes" id="UP000613030"/>
    </source>
</evidence>
<keyword evidence="2" id="KW-1185">Reference proteome</keyword>
<evidence type="ECO:0000313" key="1">
    <source>
        <dbReference type="EMBL" id="MBL0745100.1"/>
    </source>
</evidence>
<organism evidence="1 2">
    <name type="scientific">Chryseolinea lacunae</name>
    <dbReference type="NCBI Taxonomy" id="2801331"/>
    <lineage>
        <taxon>Bacteria</taxon>
        <taxon>Pseudomonadati</taxon>
        <taxon>Bacteroidota</taxon>
        <taxon>Cytophagia</taxon>
        <taxon>Cytophagales</taxon>
        <taxon>Fulvivirgaceae</taxon>
        <taxon>Chryseolinea</taxon>
    </lineage>
</organism>
<name>A0ABS1L0J2_9BACT</name>
<dbReference type="Proteomes" id="UP000613030">
    <property type="component" value="Unassembled WGS sequence"/>
</dbReference>
<dbReference type="RefSeq" id="WP_202015313.1">
    <property type="nucleotide sequence ID" value="NZ_JAERRB010000014.1"/>
</dbReference>
<gene>
    <name evidence="1" type="ORF">JI741_27975</name>
</gene>
<reference evidence="1 2" key="1">
    <citation type="submission" date="2021-01" db="EMBL/GenBank/DDBJ databases">
        <title>Chryseolinea sp. Jin1 Genome sequencing and assembly.</title>
        <authorList>
            <person name="Kim I."/>
        </authorList>
    </citation>
    <scope>NUCLEOTIDE SEQUENCE [LARGE SCALE GENOMIC DNA]</scope>
    <source>
        <strain evidence="1 2">Jin1</strain>
    </source>
</reference>
<accession>A0ABS1L0J2</accession>
<dbReference type="EMBL" id="JAERRB010000014">
    <property type="protein sequence ID" value="MBL0745100.1"/>
    <property type="molecule type" value="Genomic_DNA"/>
</dbReference>
<sequence length="115" mass="13076">MTRISNYEELMAERHRLEALIREHKTVITTEAHAVKEKLSPIFALLSFVGIFKRKPDQSLLQFGADIGVELLLRQKLLAKSNWVSRLVLPFLAKGVTSTVFDKLKKKKLLNTTAS</sequence>
<proteinExistence type="predicted"/>